<dbReference type="RefSeq" id="WP_147420310.1">
    <property type="nucleotide sequence ID" value="NZ_RAPY01000001.1"/>
</dbReference>
<comment type="caution">
    <text evidence="1">The sequence shown here is derived from an EMBL/GenBank/DDBJ whole genome shotgun (WGS) entry which is preliminary data.</text>
</comment>
<dbReference type="AlphaFoldDB" id="A0A420BFU0"/>
<dbReference type="OrthoDB" id="1377061at2"/>
<name>A0A420BFU0_SPHD1</name>
<evidence type="ECO:0000313" key="2">
    <source>
        <dbReference type="Proteomes" id="UP000286246"/>
    </source>
</evidence>
<proteinExistence type="predicted"/>
<organism evidence="1 2">
    <name type="scientific">Sphingobacterium detergens</name>
    <dbReference type="NCBI Taxonomy" id="1145106"/>
    <lineage>
        <taxon>Bacteria</taxon>
        <taxon>Pseudomonadati</taxon>
        <taxon>Bacteroidota</taxon>
        <taxon>Sphingobacteriia</taxon>
        <taxon>Sphingobacteriales</taxon>
        <taxon>Sphingobacteriaceae</taxon>
        <taxon>Sphingobacterium</taxon>
    </lineage>
</organism>
<keyword evidence="2" id="KW-1185">Reference proteome</keyword>
<reference evidence="1 2" key="1">
    <citation type="submission" date="2018-09" db="EMBL/GenBank/DDBJ databases">
        <title>Genomic Encyclopedia of Type Strains, Phase III (KMG-III): the genomes of soil and plant-associated and newly described type strains.</title>
        <authorList>
            <person name="Whitman W."/>
        </authorList>
    </citation>
    <scope>NUCLEOTIDE SEQUENCE [LARGE SCALE GENOMIC DNA]</scope>
    <source>
        <strain evidence="1 2">CECT 7938</strain>
    </source>
</reference>
<gene>
    <name evidence="1" type="ORF">DFQ12_0388</name>
</gene>
<protein>
    <submittedName>
        <fullName evidence="1">Uncharacterized protein</fullName>
    </submittedName>
</protein>
<evidence type="ECO:0000313" key="1">
    <source>
        <dbReference type="EMBL" id="RKE55556.1"/>
    </source>
</evidence>
<accession>A0A420BFU0</accession>
<sequence length="122" mass="14044">MKKTNNWPLLLILVLLPIAIIYSRLISPSMVLGKYYFKYHECGAIGEIPDRDDILTLLDDNKYRSSFWGNGEYRIEYGVFRTLLVLSYSGGTASSELEIKKTGNNIMIVLDDTCDFFYEKIN</sequence>
<dbReference type="Proteomes" id="UP000286246">
    <property type="component" value="Unassembled WGS sequence"/>
</dbReference>
<dbReference type="EMBL" id="RAPY01000001">
    <property type="protein sequence ID" value="RKE55556.1"/>
    <property type="molecule type" value="Genomic_DNA"/>
</dbReference>